<dbReference type="PANTHER" id="PTHR45138:SF9">
    <property type="entry name" value="DIGUANYLATE CYCLASE DGCM-RELATED"/>
    <property type="match status" value="1"/>
</dbReference>
<dbReference type="EC" id="2.7.7.65" evidence="1"/>
<evidence type="ECO:0000256" key="1">
    <source>
        <dbReference type="ARBA" id="ARBA00012528"/>
    </source>
</evidence>
<dbReference type="OrthoDB" id="7801365at2"/>
<evidence type="ECO:0000256" key="3">
    <source>
        <dbReference type="SAM" id="Coils"/>
    </source>
</evidence>
<comment type="caution">
    <text evidence="7">The sequence shown here is derived from an EMBL/GenBank/DDBJ whole genome shotgun (WGS) entry which is preliminary data.</text>
</comment>
<dbReference type="Pfam" id="PF00990">
    <property type="entry name" value="GGDEF"/>
    <property type="match status" value="1"/>
</dbReference>
<reference evidence="7 8" key="1">
    <citation type="submission" date="2019-03" db="EMBL/GenBank/DDBJ databases">
        <title>Genomic Encyclopedia of Archaeal and Bacterial Type Strains, Phase II (KMG-II): from individual species to whole genera.</title>
        <authorList>
            <person name="Goeker M."/>
        </authorList>
    </citation>
    <scope>NUCLEOTIDE SEQUENCE [LARGE SCALE GENOMIC DNA]</scope>
    <source>
        <strain evidence="7 8">DSM 26433</strain>
    </source>
</reference>
<evidence type="ECO:0000259" key="6">
    <source>
        <dbReference type="PROSITE" id="PS50887"/>
    </source>
</evidence>
<feature type="domain" description="GGDEF" evidence="6">
    <location>
        <begin position="467"/>
        <end position="603"/>
    </location>
</feature>
<feature type="transmembrane region" description="Helical" evidence="4">
    <location>
        <begin position="390"/>
        <end position="410"/>
    </location>
</feature>
<dbReference type="RefSeq" id="WP_132859276.1">
    <property type="nucleotide sequence ID" value="NZ_SMGR01000001.1"/>
</dbReference>
<dbReference type="EMBL" id="SMGR01000001">
    <property type="protein sequence ID" value="TCL09219.1"/>
    <property type="molecule type" value="Genomic_DNA"/>
</dbReference>
<feature type="chain" id="PRO_5020679988" description="diguanylate cyclase" evidence="5">
    <location>
        <begin position="29"/>
        <end position="614"/>
    </location>
</feature>
<dbReference type="Proteomes" id="UP000295673">
    <property type="component" value="Unassembled WGS sequence"/>
</dbReference>
<protein>
    <recommendedName>
        <fullName evidence="1">diguanylate cyclase</fullName>
        <ecNumber evidence="1">2.7.7.65</ecNumber>
    </recommendedName>
</protein>
<keyword evidence="4" id="KW-1133">Transmembrane helix</keyword>
<feature type="transmembrane region" description="Helical" evidence="4">
    <location>
        <begin position="212"/>
        <end position="231"/>
    </location>
</feature>
<feature type="transmembrane region" description="Helical" evidence="4">
    <location>
        <begin position="333"/>
        <end position="353"/>
    </location>
</feature>
<keyword evidence="5" id="KW-0732">Signal</keyword>
<dbReference type="InterPro" id="IPR043128">
    <property type="entry name" value="Rev_trsase/Diguanyl_cyclase"/>
</dbReference>
<dbReference type="InterPro" id="IPR000160">
    <property type="entry name" value="GGDEF_dom"/>
</dbReference>
<dbReference type="Gene3D" id="3.30.70.270">
    <property type="match status" value="1"/>
</dbReference>
<dbReference type="AlphaFoldDB" id="A0A4R1NN49"/>
<organism evidence="7 8">
    <name type="scientific">Shimia isoporae</name>
    <dbReference type="NCBI Taxonomy" id="647720"/>
    <lineage>
        <taxon>Bacteria</taxon>
        <taxon>Pseudomonadati</taxon>
        <taxon>Pseudomonadota</taxon>
        <taxon>Alphaproteobacteria</taxon>
        <taxon>Rhodobacterales</taxon>
        <taxon>Roseobacteraceae</taxon>
    </lineage>
</organism>
<dbReference type="SUPFAM" id="SSF55073">
    <property type="entry name" value="Nucleotide cyclase"/>
    <property type="match status" value="1"/>
</dbReference>
<dbReference type="CDD" id="cd01949">
    <property type="entry name" value="GGDEF"/>
    <property type="match status" value="1"/>
</dbReference>
<dbReference type="Pfam" id="PF07695">
    <property type="entry name" value="7TMR-DISM_7TM"/>
    <property type="match status" value="1"/>
</dbReference>
<feature type="transmembrane region" description="Helical" evidence="4">
    <location>
        <begin position="279"/>
        <end position="296"/>
    </location>
</feature>
<dbReference type="FunFam" id="3.30.70.270:FF:000001">
    <property type="entry name" value="Diguanylate cyclase domain protein"/>
    <property type="match status" value="1"/>
</dbReference>
<dbReference type="InterPro" id="IPR050469">
    <property type="entry name" value="Diguanylate_Cyclase"/>
</dbReference>
<feature type="transmembrane region" description="Helical" evidence="4">
    <location>
        <begin position="238"/>
        <end position="259"/>
    </location>
</feature>
<dbReference type="PANTHER" id="PTHR45138">
    <property type="entry name" value="REGULATORY COMPONENTS OF SENSORY TRANSDUCTION SYSTEM"/>
    <property type="match status" value="1"/>
</dbReference>
<evidence type="ECO:0000256" key="4">
    <source>
        <dbReference type="SAM" id="Phobius"/>
    </source>
</evidence>
<sequence>MPLIFRIIALRFLLILSVAVTAALPANADGPAPVFDFRQVDFQDRGDVTMKGDWLFRYGELLSPVEAYAAYESGNMDVVDVPSPWSQHVPEAKENRLLKGYGSYVVRMLLPEAGEDPLVLVAPRIKDAYEIYWIPMNAPDEAVRIAAEGTMTGKLVASQGHQAHGLARGSDGLLLINVRSEMTVRQGIVRALKVYESSHYQASLQMERLFEGALMGFMLLVAVLNLCLYIFHRKDHATLVLTLAGLAILIRSVCVGGSIETVFGPEWRPFRLRLEYANAFFLLWTAVLLNQTLLWERIRHWRMITIVGGLCAIGVAYSLIAPLPYVTMAARTIQWAGFAAILMILIGCCLAVYRKVPNAIPFLLGWLTMLTAAVYDVVTTLYTGHMVNTLDVMFAIGIMAYSVTVGRRVIQAINRAEFLEEERALLQKLHQDAVDTARHDHLTGLLNRQAFDDEMAHAWLQREKEDGQLSLVLFDIDHFKGINDTHGHPIGDKVLKSVAALLKETRLRKSDRICRYGGEEFALILPGTRGKDAVKIAERLRQSIAGHITECSPDLSLIITCSFGVASASAKGPSEPALLIEEADAALYQAKATGRNRVERYGMPPQADISAKTA</sequence>
<comment type="catalytic activity">
    <reaction evidence="2">
        <text>2 GTP = 3',3'-c-di-GMP + 2 diphosphate</text>
        <dbReference type="Rhea" id="RHEA:24898"/>
        <dbReference type="ChEBI" id="CHEBI:33019"/>
        <dbReference type="ChEBI" id="CHEBI:37565"/>
        <dbReference type="ChEBI" id="CHEBI:58805"/>
        <dbReference type="EC" id="2.7.7.65"/>
    </reaction>
</comment>
<dbReference type="InterPro" id="IPR011623">
    <property type="entry name" value="7TMR_DISM_rcpt_extracell_dom1"/>
</dbReference>
<feature type="transmembrane region" description="Helical" evidence="4">
    <location>
        <begin position="303"/>
        <end position="321"/>
    </location>
</feature>
<keyword evidence="4" id="KW-0812">Transmembrane</keyword>
<keyword evidence="3" id="KW-0175">Coiled coil</keyword>
<evidence type="ECO:0000313" key="7">
    <source>
        <dbReference type="EMBL" id="TCL09219.1"/>
    </source>
</evidence>
<evidence type="ECO:0000256" key="5">
    <source>
        <dbReference type="SAM" id="SignalP"/>
    </source>
</evidence>
<proteinExistence type="predicted"/>
<keyword evidence="4" id="KW-0472">Membrane</keyword>
<evidence type="ECO:0000256" key="2">
    <source>
        <dbReference type="ARBA" id="ARBA00034247"/>
    </source>
</evidence>
<evidence type="ECO:0000313" key="8">
    <source>
        <dbReference type="Proteomes" id="UP000295673"/>
    </source>
</evidence>
<feature type="transmembrane region" description="Helical" evidence="4">
    <location>
        <begin position="360"/>
        <end position="378"/>
    </location>
</feature>
<dbReference type="InterPro" id="IPR029787">
    <property type="entry name" value="Nucleotide_cyclase"/>
</dbReference>
<feature type="signal peptide" evidence="5">
    <location>
        <begin position="1"/>
        <end position="28"/>
    </location>
</feature>
<dbReference type="SMART" id="SM00267">
    <property type="entry name" value="GGDEF"/>
    <property type="match status" value="1"/>
</dbReference>
<keyword evidence="8" id="KW-1185">Reference proteome</keyword>
<feature type="coiled-coil region" evidence="3">
    <location>
        <begin position="409"/>
        <end position="436"/>
    </location>
</feature>
<gene>
    <name evidence="7" type="ORF">BXY66_1264</name>
</gene>
<dbReference type="GO" id="GO:0052621">
    <property type="term" value="F:diguanylate cyclase activity"/>
    <property type="evidence" value="ECO:0007669"/>
    <property type="project" value="UniProtKB-EC"/>
</dbReference>
<name>A0A4R1NN49_9RHOB</name>
<dbReference type="PROSITE" id="PS50887">
    <property type="entry name" value="GGDEF"/>
    <property type="match status" value="1"/>
</dbReference>
<dbReference type="NCBIfam" id="TIGR00254">
    <property type="entry name" value="GGDEF"/>
    <property type="match status" value="1"/>
</dbReference>
<accession>A0A4R1NN49</accession>